<evidence type="ECO:0000256" key="9">
    <source>
        <dbReference type="ARBA" id="ARBA00023141"/>
    </source>
</evidence>
<keyword evidence="5 11" id="KW-0808">Transferase</keyword>
<evidence type="ECO:0000313" key="14">
    <source>
        <dbReference type="Proteomes" id="UP000824988"/>
    </source>
</evidence>
<feature type="coiled-coil region" evidence="12">
    <location>
        <begin position="159"/>
        <end position="186"/>
    </location>
</feature>
<gene>
    <name evidence="11 13" type="primary">aroK</name>
    <name evidence="13" type="ORF">MoryE10_32640</name>
</gene>
<keyword evidence="7 11" id="KW-0418">Kinase</keyword>
<dbReference type="GO" id="GO:0009423">
    <property type="term" value="P:chorismate biosynthetic process"/>
    <property type="evidence" value="ECO:0007669"/>
    <property type="project" value="UniProtKB-UniRule"/>
</dbReference>
<keyword evidence="11" id="KW-0460">Magnesium</keyword>
<evidence type="ECO:0000256" key="11">
    <source>
        <dbReference type="HAMAP-Rule" id="MF_00109"/>
    </source>
</evidence>
<dbReference type="PANTHER" id="PTHR21087">
    <property type="entry name" value="SHIKIMATE KINASE"/>
    <property type="match status" value="1"/>
</dbReference>
<dbReference type="KEGG" id="moz:MoryE10_32640"/>
<dbReference type="InterPro" id="IPR031322">
    <property type="entry name" value="Shikimate/glucono_kinase"/>
</dbReference>
<organism evidence="13 14">
    <name type="scientific">Methylogaea oryzae</name>
    <dbReference type="NCBI Taxonomy" id="1295382"/>
    <lineage>
        <taxon>Bacteria</taxon>
        <taxon>Pseudomonadati</taxon>
        <taxon>Pseudomonadota</taxon>
        <taxon>Gammaproteobacteria</taxon>
        <taxon>Methylococcales</taxon>
        <taxon>Methylococcaceae</taxon>
        <taxon>Methylogaea</taxon>
    </lineage>
</organism>
<dbReference type="CDD" id="cd00464">
    <property type="entry name" value="SK"/>
    <property type="match status" value="1"/>
</dbReference>
<dbReference type="SUPFAM" id="SSF52540">
    <property type="entry name" value="P-loop containing nucleoside triphosphate hydrolases"/>
    <property type="match status" value="1"/>
</dbReference>
<evidence type="ECO:0000256" key="1">
    <source>
        <dbReference type="ARBA" id="ARBA00004842"/>
    </source>
</evidence>
<name>A0A8D5AIL4_9GAMM</name>
<dbReference type="Gene3D" id="3.40.50.300">
    <property type="entry name" value="P-loop containing nucleotide triphosphate hydrolases"/>
    <property type="match status" value="1"/>
</dbReference>
<comment type="similarity">
    <text evidence="2 11">Belongs to the shikimate kinase family.</text>
</comment>
<evidence type="ECO:0000256" key="8">
    <source>
        <dbReference type="ARBA" id="ARBA00022840"/>
    </source>
</evidence>
<comment type="catalytic activity">
    <reaction evidence="10 11">
        <text>shikimate + ATP = 3-phosphoshikimate + ADP + H(+)</text>
        <dbReference type="Rhea" id="RHEA:13121"/>
        <dbReference type="ChEBI" id="CHEBI:15378"/>
        <dbReference type="ChEBI" id="CHEBI:30616"/>
        <dbReference type="ChEBI" id="CHEBI:36208"/>
        <dbReference type="ChEBI" id="CHEBI:145989"/>
        <dbReference type="ChEBI" id="CHEBI:456216"/>
        <dbReference type="EC" id="2.7.1.71"/>
    </reaction>
</comment>
<dbReference type="GO" id="GO:0004765">
    <property type="term" value="F:shikimate kinase activity"/>
    <property type="evidence" value="ECO:0007669"/>
    <property type="project" value="UniProtKB-UniRule"/>
</dbReference>
<evidence type="ECO:0000256" key="4">
    <source>
        <dbReference type="ARBA" id="ARBA00022605"/>
    </source>
</evidence>
<sequence>MKQVCNIFLIGPMGAGKTTIGRLLGKCLKMEFVDSDREIEQRTGVDIPMIFEYEGEAGFRRREADTIADLVRRVPIILATGGGSVLLQENRAALAANGFVVYLKCSVDRQVERTFKDSHRPLLQTENPRQRLEQLMATREPLYRSVADCTVDTGRYSSRQAVREILKAYNQAKRKTEKQDEDAQRRAG</sequence>
<dbReference type="RefSeq" id="WP_054773014.1">
    <property type="nucleotide sequence ID" value="NZ_AP019782.1"/>
</dbReference>
<keyword evidence="14" id="KW-1185">Reference proteome</keyword>
<dbReference type="Pfam" id="PF01202">
    <property type="entry name" value="SKI"/>
    <property type="match status" value="1"/>
</dbReference>
<comment type="cofactor">
    <cofactor evidence="11">
        <name>Mg(2+)</name>
        <dbReference type="ChEBI" id="CHEBI:18420"/>
    </cofactor>
    <text evidence="11">Binds 1 Mg(2+) ion per subunit.</text>
</comment>
<dbReference type="GO" id="GO:0005829">
    <property type="term" value="C:cytosol"/>
    <property type="evidence" value="ECO:0007669"/>
    <property type="project" value="TreeGrafter"/>
</dbReference>
<keyword evidence="6 11" id="KW-0547">Nucleotide-binding</keyword>
<evidence type="ECO:0000256" key="5">
    <source>
        <dbReference type="ARBA" id="ARBA00022679"/>
    </source>
</evidence>
<feature type="binding site" evidence="11">
    <location>
        <position position="82"/>
    </location>
    <ligand>
        <name>substrate</name>
    </ligand>
</feature>
<feature type="binding site" evidence="11">
    <location>
        <position position="60"/>
    </location>
    <ligand>
        <name>substrate</name>
    </ligand>
</feature>
<dbReference type="GO" id="GO:0008652">
    <property type="term" value="P:amino acid biosynthetic process"/>
    <property type="evidence" value="ECO:0007669"/>
    <property type="project" value="UniProtKB-KW"/>
</dbReference>
<comment type="subcellular location">
    <subcellularLocation>
        <location evidence="11">Cytoplasm</location>
    </subcellularLocation>
</comment>
<protein>
    <recommendedName>
        <fullName evidence="3 11">Shikimate kinase</fullName>
        <shortName evidence="11">SK</shortName>
        <ecNumber evidence="3 11">2.7.1.71</ecNumber>
    </recommendedName>
</protein>
<evidence type="ECO:0000256" key="7">
    <source>
        <dbReference type="ARBA" id="ARBA00022777"/>
    </source>
</evidence>
<feature type="binding site" evidence="11">
    <location>
        <position position="18"/>
    </location>
    <ligand>
        <name>Mg(2+)</name>
        <dbReference type="ChEBI" id="CHEBI:18420"/>
    </ligand>
</feature>
<evidence type="ECO:0000313" key="13">
    <source>
        <dbReference type="EMBL" id="BBL72658.1"/>
    </source>
</evidence>
<dbReference type="EC" id="2.7.1.71" evidence="3 11"/>
<keyword evidence="8 11" id="KW-0067">ATP-binding</keyword>
<dbReference type="InterPro" id="IPR027417">
    <property type="entry name" value="P-loop_NTPase"/>
</dbReference>
<dbReference type="GO" id="GO:0009073">
    <property type="term" value="P:aromatic amino acid family biosynthetic process"/>
    <property type="evidence" value="ECO:0007669"/>
    <property type="project" value="UniProtKB-KW"/>
</dbReference>
<dbReference type="InterPro" id="IPR000623">
    <property type="entry name" value="Shikimate_kinase/TSH1"/>
</dbReference>
<accession>A0A8D5AIL4</accession>
<keyword evidence="11" id="KW-0963">Cytoplasm</keyword>
<keyword evidence="4 11" id="KW-0028">Amino-acid biosynthesis</keyword>
<feature type="binding site" evidence="11">
    <location>
        <position position="120"/>
    </location>
    <ligand>
        <name>ATP</name>
        <dbReference type="ChEBI" id="CHEBI:30616"/>
    </ligand>
</feature>
<evidence type="ECO:0000256" key="6">
    <source>
        <dbReference type="ARBA" id="ARBA00022741"/>
    </source>
</evidence>
<reference evidence="13" key="1">
    <citation type="submission" date="2019-06" db="EMBL/GenBank/DDBJ databases">
        <title>Complete genome sequence of Methylogaea oryzae strain JCM16910.</title>
        <authorList>
            <person name="Asakawa S."/>
        </authorList>
    </citation>
    <scope>NUCLEOTIDE SEQUENCE</scope>
    <source>
        <strain evidence="13">E10</strain>
    </source>
</reference>
<comment type="subunit">
    <text evidence="11">Monomer.</text>
</comment>
<evidence type="ECO:0000256" key="3">
    <source>
        <dbReference type="ARBA" id="ARBA00012154"/>
    </source>
</evidence>
<dbReference type="InterPro" id="IPR023000">
    <property type="entry name" value="Shikimate_kinase_CS"/>
</dbReference>
<feature type="binding site" evidence="11">
    <location>
        <position position="36"/>
    </location>
    <ligand>
        <name>substrate</name>
    </ligand>
</feature>
<dbReference type="GO" id="GO:0000287">
    <property type="term" value="F:magnesium ion binding"/>
    <property type="evidence" value="ECO:0007669"/>
    <property type="project" value="UniProtKB-UniRule"/>
</dbReference>
<dbReference type="PRINTS" id="PR01100">
    <property type="entry name" value="SHIKIMTKNASE"/>
</dbReference>
<dbReference type="HAMAP" id="MF_00109">
    <property type="entry name" value="Shikimate_kinase"/>
    <property type="match status" value="1"/>
</dbReference>
<keyword evidence="12" id="KW-0175">Coiled coil</keyword>
<dbReference type="PROSITE" id="PS01128">
    <property type="entry name" value="SHIKIMATE_KINASE"/>
    <property type="match status" value="1"/>
</dbReference>
<dbReference type="NCBIfam" id="NF003456">
    <property type="entry name" value="PRK05057.1"/>
    <property type="match status" value="1"/>
</dbReference>
<evidence type="ECO:0000256" key="2">
    <source>
        <dbReference type="ARBA" id="ARBA00006997"/>
    </source>
</evidence>
<evidence type="ECO:0000256" key="10">
    <source>
        <dbReference type="ARBA" id="ARBA00048567"/>
    </source>
</evidence>
<dbReference type="AlphaFoldDB" id="A0A8D5AIL4"/>
<dbReference type="EMBL" id="AP019782">
    <property type="protein sequence ID" value="BBL72658.1"/>
    <property type="molecule type" value="Genomic_DNA"/>
</dbReference>
<dbReference type="UniPathway" id="UPA00053">
    <property type="reaction ID" value="UER00088"/>
</dbReference>
<comment type="function">
    <text evidence="11">Catalyzes the specific phosphorylation of the 3-hydroxyl group of shikimic acid using ATP as a cosubstrate.</text>
</comment>
<evidence type="ECO:0000256" key="12">
    <source>
        <dbReference type="SAM" id="Coils"/>
    </source>
</evidence>
<proteinExistence type="inferred from homology"/>
<feature type="binding site" evidence="11">
    <location>
        <begin position="14"/>
        <end position="19"/>
    </location>
    <ligand>
        <name>ATP</name>
        <dbReference type="ChEBI" id="CHEBI:30616"/>
    </ligand>
</feature>
<dbReference type="Proteomes" id="UP000824988">
    <property type="component" value="Chromosome"/>
</dbReference>
<dbReference type="GO" id="GO:0005524">
    <property type="term" value="F:ATP binding"/>
    <property type="evidence" value="ECO:0007669"/>
    <property type="project" value="UniProtKB-UniRule"/>
</dbReference>
<keyword evidence="11" id="KW-0479">Metal-binding</keyword>
<dbReference type="PANTHER" id="PTHR21087:SF16">
    <property type="entry name" value="SHIKIMATE KINASE 1, CHLOROPLASTIC"/>
    <property type="match status" value="1"/>
</dbReference>
<keyword evidence="9 11" id="KW-0057">Aromatic amino acid biosynthesis</keyword>
<feature type="binding site" evidence="11">
    <location>
        <position position="139"/>
    </location>
    <ligand>
        <name>substrate</name>
    </ligand>
</feature>
<comment type="pathway">
    <text evidence="1 11">Metabolic intermediate biosynthesis; chorismate biosynthesis; chorismate from D-erythrose 4-phosphate and phosphoenolpyruvate: step 5/7.</text>
</comment>
<comment type="caution">
    <text evidence="11">Lacks conserved residue(s) required for the propagation of feature annotation.</text>
</comment>